<evidence type="ECO:0000313" key="1">
    <source>
        <dbReference type="EMBL" id="BCZ21739.1"/>
    </source>
</evidence>
<proteinExistence type="predicted"/>
<reference evidence="1 2" key="2">
    <citation type="submission" date="2021-07" db="EMBL/GenBank/DDBJ databases">
        <authorList>
            <person name="Matsumoto Y."/>
            <person name="Motooka D."/>
            <person name="Nakamura S."/>
        </authorList>
    </citation>
    <scope>NUCLEOTIDE SEQUENCE [LARGE SCALE GENOMIC DNA]</scope>
    <source>
        <strain evidence="1 2">TY59</strain>
    </source>
</reference>
<dbReference type="RefSeq" id="WP_221045175.1">
    <property type="nucleotide sequence ID" value="NZ_AP024828.1"/>
</dbReference>
<organism evidence="1 2">
    <name type="scientific">Mycobacterium senriense</name>
    <dbReference type="NCBI Taxonomy" id="2775496"/>
    <lineage>
        <taxon>Bacteria</taxon>
        <taxon>Bacillati</taxon>
        <taxon>Actinomycetota</taxon>
        <taxon>Actinomycetes</taxon>
        <taxon>Mycobacteriales</taxon>
        <taxon>Mycobacteriaceae</taxon>
        <taxon>Mycobacterium</taxon>
        <taxon>Mycobacterium avium complex (MAC)</taxon>
    </lineage>
</organism>
<sequence length="82" mass="8801">MSVEVREVVDDGARSLIGHITTLRGEDLPDTASMTVIEGSSAVGRVPDILGVFHPHPDDVERRIFEQEAQGVPSGRCPHPTG</sequence>
<accession>A0ABM7SKN8</accession>
<protein>
    <submittedName>
        <fullName evidence="1">Uncharacterized protein</fullName>
    </submittedName>
</protein>
<keyword evidence="2" id="KW-1185">Reference proteome</keyword>
<name>A0ABM7SKN8_9MYCO</name>
<dbReference type="EMBL" id="AP024828">
    <property type="protein sequence ID" value="BCZ21739.1"/>
    <property type="molecule type" value="Genomic_DNA"/>
</dbReference>
<gene>
    <name evidence="1" type="ORF">MTY59_15940</name>
</gene>
<dbReference type="Proteomes" id="UP000826012">
    <property type="component" value="Chromosome"/>
</dbReference>
<evidence type="ECO:0000313" key="2">
    <source>
        <dbReference type="Proteomes" id="UP000826012"/>
    </source>
</evidence>
<reference evidence="1 2" key="1">
    <citation type="submission" date="2021-07" db="EMBL/GenBank/DDBJ databases">
        <title>Complete genome sequence of nontuberculous Mycobacterium sp. TY59.</title>
        <authorList>
            <person name="Fukushima K."/>
        </authorList>
    </citation>
    <scope>NUCLEOTIDE SEQUENCE [LARGE SCALE GENOMIC DNA]</scope>
    <source>
        <strain evidence="1 2">TY59</strain>
    </source>
</reference>